<dbReference type="GO" id="GO:0005739">
    <property type="term" value="C:mitochondrion"/>
    <property type="evidence" value="ECO:0007669"/>
    <property type="project" value="UniProtKB-SubCell"/>
</dbReference>
<dbReference type="RefSeq" id="XP_012766261.1">
    <property type="nucleotide sequence ID" value="XM_012910807.1"/>
</dbReference>
<dbReference type="Proteomes" id="UP000033188">
    <property type="component" value="Chromosome 1"/>
</dbReference>
<protein>
    <recommendedName>
        <fullName evidence="4">Oxidation resistance protein 1</fullName>
    </recommendedName>
</protein>
<feature type="domain" description="TLDc" evidence="6">
    <location>
        <begin position="319"/>
        <end position="478"/>
    </location>
</feature>
<comment type="similarity">
    <text evidence="2">Belongs to the OXR1 family.</text>
</comment>
<proteinExistence type="inferred from homology"/>
<accession>A0A061D8K0</accession>
<name>A0A061D8K0_BABBI</name>
<sequence>MDKSEDMAAFMAPGTFRQLVEVSRSASKQVDAADASKQQKSYADSIIFSEVCHYCITGTPILGTLTLTTEAITFEPDARDANVYERGRGYYQVHVDLVSIEECGLIGVSAEDLSSYDRGSMHCNGLLQILLKNGRRDTSATAAVEDPFDPFFCEHRIVSKPHTVPPKESRSISLVSQGISKLSYVANMAGFGSTPKPPQERPPQSAVQAKVFVVFAFFKKEVAHRCTLALMDALDEAKKRAAAMPSRSRISRVPFTSNELLHMLTESIRPEEQAQQRRRRPSDSRSRKAAGKNTQQPPYVHGIAESENELRERVAQKSRILTADMVNQLVDNLPPALAIRNWEVTFKTSHDGVSFGTFYKNLQGHEHCLMVIKDDHGNVFGTFTGHIELSYRFYGTAETFVFKFDNGRIRVYRAKGNNKCYVYSNENTIVIGGGANSALSIHDAFQSGTTAACETFGNDPLAPTFVFNIEEMEVWTFGGYLV</sequence>
<dbReference type="EMBL" id="LK391707">
    <property type="protein sequence ID" value="CDR94075.1"/>
    <property type="molecule type" value="Genomic_DNA"/>
</dbReference>
<dbReference type="PANTHER" id="PTHR23354">
    <property type="entry name" value="NUCLEOLAR PROTEIN 7/ESTROGEN RECEPTOR COACTIVATOR-RELATED"/>
    <property type="match status" value="1"/>
</dbReference>
<keyword evidence="3" id="KW-0496">Mitochondrion</keyword>
<reference evidence="8" key="1">
    <citation type="journal article" date="2014" name="Nucleic Acids Res.">
        <title>The evolutionary dynamics of variant antigen genes in Babesia reveal a history of genomic innovation underlying host-parasite interaction.</title>
        <authorList>
            <person name="Jackson A.P."/>
            <person name="Otto T.D."/>
            <person name="Darby A."/>
            <person name="Ramaprasad A."/>
            <person name="Xia D."/>
            <person name="Echaide I.E."/>
            <person name="Farber M."/>
            <person name="Gahlot S."/>
            <person name="Gamble J."/>
            <person name="Gupta D."/>
            <person name="Gupta Y."/>
            <person name="Jackson L."/>
            <person name="Malandrin L."/>
            <person name="Malas T.B."/>
            <person name="Moussa E."/>
            <person name="Nair M."/>
            <person name="Reid A.J."/>
            <person name="Sanders M."/>
            <person name="Sharma J."/>
            <person name="Tracey A."/>
            <person name="Quail M.A."/>
            <person name="Weir W."/>
            <person name="Wastling J.M."/>
            <person name="Hall N."/>
            <person name="Willadsen P."/>
            <person name="Lingelbach K."/>
            <person name="Shiels B."/>
            <person name="Tait A."/>
            <person name="Berriman M."/>
            <person name="Allred D.R."/>
            <person name="Pain A."/>
        </authorList>
    </citation>
    <scope>NUCLEOTIDE SEQUENCE [LARGE SCALE GENOMIC DNA]</scope>
    <source>
        <strain evidence="8">Bond</strain>
    </source>
</reference>
<dbReference type="GeneID" id="24562616"/>
<dbReference type="SMART" id="SM00584">
    <property type="entry name" value="TLDc"/>
    <property type="match status" value="1"/>
</dbReference>
<evidence type="ECO:0000256" key="5">
    <source>
        <dbReference type="SAM" id="MobiDB-lite"/>
    </source>
</evidence>
<dbReference type="InterPro" id="IPR006571">
    <property type="entry name" value="TLDc_dom"/>
</dbReference>
<dbReference type="STRING" id="5866.A0A061D8K0"/>
<dbReference type="PROSITE" id="PS51886">
    <property type="entry name" value="TLDC"/>
    <property type="match status" value="1"/>
</dbReference>
<evidence type="ECO:0000256" key="1">
    <source>
        <dbReference type="ARBA" id="ARBA00004173"/>
    </source>
</evidence>
<dbReference type="OrthoDB" id="26679at2759"/>
<evidence type="ECO:0000313" key="8">
    <source>
        <dbReference type="Proteomes" id="UP000033188"/>
    </source>
</evidence>
<gene>
    <name evidence="7" type="ORF">BBBOND_0103880</name>
</gene>
<dbReference type="KEGG" id="bbig:BBBOND_0103880"/>
<organism evidence="7 8">
    <name type="scientific">Babesia bigemina</name>
    <dbReference type="NCBI Taxonomy" id="5866"/>
    <lineage>
        <taxon>Eukaryota</taxon>
        <taxon>Sar</taxon>
        <taxon>Alveolata</taxon>
        <taxon>Apicomplexa</taxon>
        <taxon>Aconoidasida</taxon>
        <taxon>Piroplasmida</taxon>
        <taxon>Babesiidae</taxon>
        <taxon>Babesia</taxon>
    </lineage>
</organism>
<evidence type="ECO:0000313" key="7">
    <source>
        <dbReference type="EMBL" id="CDR94075.1"/>
    </source>
</evidence>
<feature type="region of interest" description="Disordered" evidence="5">
    <location>
        <begin position="264"/>
        <end position="302"/>
    </location>
</feature>
<keyword evidence="8" id="KW-1185">Reference proteome</keyword>
<evidence type="ECO:0000256" key="2">
    <source>
        <dbReference type="ARBA" id="ARBA00009540"/>
    </source>
</evidence>
<dbReference type="VEuPathDB" id="PiroplasmaDB:BBBOND_0103880"/>
<comment type="subcellular location">
    <subcellularLocation>
        <location evidence="1">Mitochondrion</location>
    </subcellularLocation>
</comment>
<dbReference type="PANTHER" id="PTHR23354:SF62">
    <property type="entry name" value="MUSTARD, ISOFORM V"/>
    <property type="match status" value="1"/>
</dbReference>
<evidence type="ECO:0000256" key="3">
    <source>
        <dbReference type="ARBA" id="ARBA00023128"/>
    </source>
</evidence>
<dbReference type="Pfam" id="PF07534">
    <property type="entry name" value="TLD"/>
    <property type="match status" value="1"/>
</dbReference>
<dbReference type="OMA" id="NCIIVIE"/>
<feature type="compositionally biased region" description="Basic and acidic residues" evidence="5">
    <location>
        <begin position="268"/>
        <end position="286"/>
    </location>
</feature>
<evidence type="ECO:0000259" key="6">
    <source>
        <dbReference type="PROSITE" id="PS51886"/>
    </source>
</evidence>
<evidence type="ECO:0000256" key="4">
    <source>
        <dbReference type="ARBA" id="ARBA00040604"/>
    </source>
</evidence>
<dbReference type="AlphaFoldDB" id="A0A061D8K0"/>